<sequence>MWKLIVTAGLCLTLGSLASSRLVCYYDSTAETREGPSRFMVTDIDPNKCTHLMFAFCNINNQNELAPFTVDDIQRYQAFNGLKNRNPLLKTLLAVGGLTSDTQRFSTVVASQQNRAIFIQSAITFLRTFGFDGLNLDWRHPNGAGSQPQDRHGFTLLIQELSDAYKAEATATNQDRLLLTASVSAEKDTIDESYEVDEIAKYLDFINVLTFDFHGPWEENIGHHSPLFKGSEDTGFDIYSNTDSALKYWQEEGAPAEKLNLGVAAYGRAFSLSSNAANVGAPASGPGDQGCYTGEEGLWSVYERCLYLEDVSTSRIDDQKVPYAVVENQWVGFDDDTSLKEKVSYLKSNNLGGAVVWSLDLDDFTGEFCNEGKSPFISELQNLIASQSTTTTTTKPTTTTTEATTTTTVWIPFDPCLGLGEIDGAQPDPDSPHHFYLCDNGDSALKYWQEQGAPAEKLNMGLAAYWRAFSLSSNSTDVGAPASGPGEEGCYTGEEGLWAFYESCLYLEEEDQWVGFDDETSLIEKVNPQHPQLFPLPKQQFPLQQSESQFPRLQLCQQQLHQKLQQPQLSTDYSPTYYNYNHKTCNNISSYHNYTTTNYHHNSTYHSPACYNYNCKTYHKKATYNNYNHNSTYYNHNFTYNN</sequence>
<proteinExistence type="predicted"/>
<dbReference type="CDD" id="cd02872">
    <property type="entry name" value="GH18_chitolectin_chitotriosidase"/>
    <property type="match status" value="1"/>
</dbReference>
<dbReference type="FunFam" id="3.10.50.10:FF:000001">
    <property type="entry name" value="Chitinase 3-like 1"/>
    <property type="match status" value="1"/>
</dbReference>
<keyword evidence="1 3" id="KW-0732">Signal</keyword>
<gene>
    <name evidence="5" type="ORF">XNOV1_A030400</name>
</gene>
<accession>A0AAV1HFQ4</accession>
<dbReference type="GO" id="GO:0006032">
    <property type="term" value="P:chitin catabolic process"/>
    <property type="evidence" value="ECO:0007669"/>
    <property type="project" value="TreeGrafter"/>
</dbReference>
<feature type="chain" id="PRO_5043561517" evidence="3">
    <location>
        <begin position="19"/>
        <end position="642"/>
    </location>
</feature>
<dbReference type="Gene3D" id="3.20.20.80">
    <property type="entry name" value="Glycosidases"/>
    <property type="match status" value="1"/>
</dbReference>
<evidence type="ECO:0000256" key="2">
    <source>
        <dbReference type="ARBA" id="ARBA00023157"/>
    </source>
</evidence>
<dbReference type="InterPro" id="IPR001223">
    <property type="entry name" value="Glyco_hydro18_cat"/>
</dbReference>
<dbReference type="Pfam" id="PF00704">
    <property type="entry name" value="Glyco_hydro_18"/>
    <property type="match status" value="2"/>
</dbReference>
<keyword evidence="2" id="KW-1015">Disulfide bond</keyword>
<name>A0AAV1HFQ4_XYRNO</name>
<dbReference type="SMART" id="SM00636">
    <property type="entry name" value="Glyco_18"/>
    <property type="match status" value="1"/>
</dbReference>
<dbReference type="AlphaFoldDB" id="A0AAV1HFQ4"/>
<evidence type="ECO:0000256" key="3">
    <source>
        <dbReference type="SAM" id="SignalP"/>
    </source>
</evidence>
<evidence type="ECO:0000313" key="6">
    <source>
        <dbReference type="Proteomes" id="UP001178508"/>
    </source>
</evidence>
<dbReference type="EMBL" id="OY660885">
    <property type="protein sequence ID" value="CAJ1084726.1"/>
    <property type="molecule type" value="Genomic_DNA"/>
</dbReference>
<dbReference type="PROSITE" id="PS51910">
    <property type="entry name" value="GH18_2"/>
    <property type="match status" value="1"/>
</dbReference>
<keyword evidence="6" id="KW-1185">Reference proteome</keyword>
<dbReference type="GO" id="GO:0005576">
    <property type="term" value="C:extracellular region"/>
    <property type="evidence" value="ECO:0007669"/>
    <property type="project" value="TreeGrafter"/>
</dbReference>
<dbReference type="GO" id="GO:0004568">
    <property type="term" value="F:chitinase activity"/>
    <property type="evidence" value="ECO:0007669"/>
    <property type="project" value="TreeGrafter"/>
</dbReference>
<dbReference type="Gene3D" id="3.10.50.10">
    <property type="match status" value="2"/>
</dbReference>
<reference evidence="5" key="1">
    <citation type="submission" date="2023-08" db="EMBL/GenBank/DDBJ databases">
        <authorList>
            <person name="Alioto T."/>
            <person name="Alioto T."/>
            <person name="Gomez Garrido J."/>
        </authorList>
    </citation>
    <scope>NUCLEOTIDE SEQUENCE</scope>
</reference>
<dbReference type="Proteomes" id="UP001178508">
    <property type="component" value="Chromosome 22"/>
</dbReference>
<evidence type="ECO:0000313" key="5">
    <source>
        <dbReference type="EMBL" id="CAJ1084726.1"/>
    </source>
</evidence>
<dbReference type="SUPFAM" id="SSF51445">
    <property type="entry name" value="(Trans)glycosidases"/>
    <property type="match status" value="2"/>
</dbReference>
<evidence type="ECO:0000256" key="1">
    <source>
        <dbReference type="ARBA" id="ARBA00022729"/>
    </source>
</evidence>
<organism evidence="5 6">
    <name type="scientific">Xyrichtys novacula</name>
    <name type="common">Pearly razorfish</name>
    <name type="synonym">Hemipteronotus novacula</name>
    <dbReference type="NCBI Taxonomy" id="13765"/>
    <lineage>
        <taxon>Eukaryota</taxon>
        <taxon>Metazoa</taxon>
        <taxon>Chordata</taxon>
        <taxon>Craniata</taxon>
        <taxon>Vertebrata</taxon>
        <taxon>Euteleostomi</taxon>
        <taxon>Actinopterygii</taxon>
        <taxon>Neopterygii</taxon>
        <taxon>Teleostei</taxon>
        <taxon>Neoteleostei</taxon>
        <taxon>Acanthomorphata</taxon>
        <taxon>Eupercaria</taxon>
        <taxon>Labriformes</taxon>
        <taxon>Labridae</taxon>
        <taxon>Xyrichtys</taxon>
    </lineage>
</organism>
<protein>
    <submittedName>
        <fullName evidence="5">Acidic mammalian chitinase-like</fullName>
    </submittedName>
</protein>
<dbReference type="InterPro" id="IPR050314">
    <property type="entry name" value="Glycosyl_Hydrlase_18"/>
</dbReference>
<dbReference type="PANTHER" id="PTHR11177:SF379">
    <property type="entry name" value="CHITINASE"/>
    <property type="match status" value="1"/>
</dbReference>
<feature type="signal peptide" evidence="3">
    <location>
        <begin position="1"/>
        <end position="18"/>
    </location>
</feature>
<dbReference type="InterPro" id="IPR029070">
    <property type="entry name" value="Chitinase_insertion_sf"/>
</dbReference>
<evidence type="ECO:0000259" key="4">
    <source>
        <dbReference type="PROSITE" id="PS51910"/>
    </source>
</evidence>
<dbReference type="GO" id="GO:0008061">
    <property type="term" value="F:chitin binding"/>
    <property type="evidence" value="ECO:0007669"/>
    <property type="project" value="InterPro"/>
</dbReference>
<dbReference type="FunFam" id="3.20.20.80:FF:000007">
    <property type="entry name" value="Acidic mammalian chitinase"/>
    <property type="match status" value="1"/>
</dbReference>
<dbReference type="SUPFAM" id="SSF54556">
    <property type="entry name" value="Chitinase insertion domain"/>
    <property type="match status" value="2"/>
</dbReference>
<feature type="domain" description="GH18" evidence="4">
    <location>
        <begin position="20"/>
        <end position="387"/>
    </location>
</feature>
<dbReference type="GO" id="GO:0005975">
    <property type="term" value="P:carbohydrate metabolic process"/>
    <property type="evidence" value="ECO:0007669"/>
    <property type="project" value="InterPro"/>
</dbReference>
<dbReference type="PANTHER" id="PTHR11177">
    <property type="entry name" value="CHITINASE"/>
    <property type="match status" value="1"/>
</dbReference>
<dbReference type="InterPro" id="IPR011583">
    <property type="entry name" value="Chitinase_II/V-like_cat"/>
</dbReference>
<dbReference type="InterPro" id="IPR017853">
    <property type="entry name" value="GH"/>
</dbReference>